<dbReference type="OrthoDB" id="4995012at2759"/>
<reference evidence="2" key="1">
    <citation type="journal article" date="2012" name="Mol. Plant Microbe Interact.">
        <title>A highly conserved effector in Fusarium oxysporum is required for full virulence on Arabidopsis.</title>
        <authorList>
            <person name="Thatcher L.F."/>
            <person name="Gardiner D.M."/>
            <person name="Kazan K."/>
            <person name="Manners J."/>
        </authorList>
    </citation>
    <scope>NUCLEOTIDE SEQUENCE [LARGE SCALE GENOMIC DNA]</scope>
    <source>
        <strain evidence="2">Fo5176</strain>
    </source>
</reference>
<feature type="non-terminal residue" evidence="2">
    <location>
        <position position="91"/>
    </location>
</feature>
<dbReference type="EMBL" id="AFQF01007028">
    <property type="protein sequence ID" value="EGU72059.1"/>
    <property type="molecule type" value="Genomic_DNA"/>
</dbReference>
<evidence type="ECO:0000313" key="2">
    <source>
        <dbReference type="EMBL" id="EGU72059.1"/>
    </source>
</evidence>
<dbReference type="PROSITE" id="PS50013">
    <property type="entry name" value="CHROMO_2"/>
    <property type="match status" value="1"/>
</dbReference>
<evidence type="ECO:0000259" key="1">
    <source>
        <dbReference type="PROSITE" id="PS50013"/>
    </source>
</evidence>
<dbReference type="AlphaFoldDB" id="F9GFJ8"/>
<feature type="non-terminal residue" evidence="2">
    <location>
        <position position="1"/>
    </location>
</feature>
<dbReference type="InterPro" id="IPR000953">
    <property type="entry name" value="Chromo/chromo_shadow_dom"/>
</dbReference>
<accession>F9GFJ8</accession>
<proteinExistence type="predicted"/>
<organism evidence="2">
    <name type="scientific">Fusarium oxysporum (strain Fo5176)</name>
    <name type="common">Fusarium vascular wilt</name>
    <dbReference type="NCBI Taxonomy" id="660025"/>
    <lineage>
        <taxon>Eukaryota</taxon>
        <taxon>Fungi</taxon>
        <taxon>Dikarya</taxon>
        <taxon>Ascomycota</taxon>
        <taxon>Pezizomycotina</taxon>
        <taxon>Sordariomycetes</taxon>
        <taxon>Hypocreomycetidae</taxon>
        <taxon>Hypocreales</taxon>
        <taxon>Nectriaceae</taxon>
        <taxon>Fusarium</taxon>
        <taxon>Fusarium oxysporum species complex</taxon>
    </lineage>
</organism>
<protein>
    <recommendedName>
        <fullName evidence="1">Chromo domain-containing protein</fullName>
    </recommendedName>
</protein>
<gene>
    <name evidence="2" type="ORF">FOXB_17432</name>
</gene>
<sequence>VSWKDGNISWVEKRRLHNHAPNLLSKFWADRGRCDSATGLHLYHVFEISQHRTKKSKTERRFAWVGFPEEKEVTWENAGKIEEIAPGVVED</sequence>
<comment type="caution">
    <text evidence="2">The sequence shown here is derived from an EMBL/GenBank/DDBJ whole genome shotgun (WGS) entry which is preliminary data.</text>
</comment>
<feature type="domain" description="Chromo" evidence="1">
    <location>
        <begin position="43"/>
        <end position="91"/>
    </location>
</feature>
<name>F9GFJ8_FUSOF</name>